<dbReference type="EMBL" id="BAABUK010000019">
    <property type="protein sequence ID" value="GAA5813990.1"/>
    <property type="molecule type" value="Genomic_DNA"/>
</dbReference>
<dbReference type="PANTHER" id="PTHR28086:SF1">
    <property type="entry name" value="CU(2+) SUPPRESSING AND BLEOMYCIN SENSITIVE PROTEIN 1"/>
    <property type="match status" value="1"/>
</dbReference>
<organism evidence="2 3">
    <name type="scientific">Mucor flavus</name>
    <dbReference type="NCBI Taxonomy" id="439312"/>
    <lineage>
        <taxon>Eukaryota</taxon>
        <taxon>Fungi</taxon>
        <taxon>Fungi incertae sedis</taxon>
        <taxon>Mucoromycota</taxon>
        <taxon>Mucoromycotina</taxon>
        <taxon>Mucoromycetes</taxon>
        <taxon>Mucorales</taxon>
        <taxon>Mucorineae</taxon>
        <taxon>Mucoraceae</taxon>
        <taxon>Mucor</taxon>
    </lineage>
</organism>
<feature type="region of interest" description="Disordered" evidence="1">
    <location>
        <begin position="576"/>
        <end position="653"/>
    </location>
</feature>
<gene>
    <name evidence="2" type="ORF">MFLAVUS_007480</name>
</gene>
<feature type="compositionally biased region" description="Basic and acidic residues" evidence="1">
    <location>
        <begin position="633"/>
        <end position="653"/>
    </location>
</feature>
<dbReference type="Pfam" id="PF03694">
    <property type="entry name" value="Erg28"/>
    <property type="match status" value="1"/>
</dbReference>
<dbReference type="InterPro" id="IPR018810">
    <property type="entry name" value="UPF0662"/>
</dbReference>
<name>A0ABP9Z4F6_9FUNG</name>
<accession>A0ABP9Z4F6</accession>
<feature type="compositionally biased region" description="Acidic residues" evidence="1">
    <location>
        <begin position="593"/>
        <end position="615"/>
    </location>
</feature>
<reference evidence="2 3" key="1">
    <citation type="submission" date="2024-04" db="EMBL/GenBank/DDBJ databases">
        <title>genome sequences of Mucor flavus KT1a and Helicostylum pulchrum KT1b strains isolated from the surface of a dry-aged beef.</title>
        <authorList>
            <person name="Toyotome T."/>
            <person name="Hosono M."/>
            <person name="Torimaru M."/>
            <person name="Fukuda K."/>
            <person name="Mikami N."/>
        </authorList>
    </citation>
    <scope>NUCLEOTIDE SEQUENCE [LARGE SCALE GENOMIC DNA]</scope>
    <source>
        <strain evidence="2 3">KT1a</strain>
    </source>
</reference>
<keyword evidence="3" id="KW-1185">Reference proteome</keyword>
<dbReference type="Proteomes" id="UP001473302">
    <property type="component" value="Unassembled WGS sequence"/>
</dbReference>
<dbReference type="Pfam" id="PF10303">
    <property type="entry name" value="DUF2408"/>
    <property type="match status" value="1"/>
</dbReference>
<evidence type="ECO:0000313" key="2">
    <source>
        <dbReference type="EMBL" id="GAA5813990.1"/>
    </source>
</evidence>
<feature type="compositionally biased region" description="Acidic residues" evidence="1">
    <location>
        <begin position="577"/>
        <end position="586"/>
    </location>
</feature>
<evidence type="ECO:0000256" key="1">
    <source>
        <dbReference type="SAM" id="MobiDB-lite"/>
    </source>
</evidence>
<sequence length="653" mass="75743">MEAYYSTFAEVFSTLPEGYLPKWLLFTSALGIFNSIQNFCTSSLTKRVYANKPEEVTPLSGRLFATWTWSVSMIRIYAAFHLQHKFMYDLGIWTYVIALTHYAGELFVFGGCKFNGPFLSPLTVAVTSLIWLIRVKDQYVHQETILILKLLSKKEYPIFDKLLNIKQRLMLQNQRDDIKSKDIVLIQQQVEDTILELMVLRQGVLFKHDHINNRTDDELNKVCQLISLCFMAIGHWHQSPAIFCQITAIKNCFYQLEKIGIYNEKILEPYNQKLKQLERILTEDEINYGLSEPIMELVGYNYSLCKRIYDQLLSTIKDISPELIPIRDQLLDIRNDIVDAVLRDQYTEKDILPIQKKLHDIDSVRGENGIFLTDLPNTDILSLTGQATLVDILENNFNACHDLLNSEYSPIIESVRKQLIDVKNDLLEIEIASRWSLRQTDLFPYQIQLHDITRMLHEQVQFEEEQGIIMLSYLLSTCYNIILNLMGEGPLIAETLLPVYNQLNTLRDCLKRLKSLNCNLEEGEKMLYLLKLRSIDMMRKDGAFYDDEGIKIEGQSQCVYVLEECYNMIRELSVDTSQDEENEYDSIENKEEISDESSYESGEESEDDSIEDSIEESTVMSIEDSIDESLDESTAKRIEERVSTIENNKKAEL</sequence>
<dbReference type="PANTHER" id="PTHR28086">
    <property type="entry name" value="UPF0662 PROTEIN YPL260W"/>
    <property type="match status" value="1"/>
</dbReference>
<dbReference type="InterPro" id="IPR005352">
    <property type="entry name" value="Erg28"/>
</dbReference>
<proteinExistence type="predicted"/>
<evidence type="ECO:0000313" key="3">
    <source>
        <dbReference type="Proteomes" id="UP001473302"/>
    </source>
</evidence>
<protein>
    <submittedName>
        <fullName evidence="2">Uncharacterized protein</fullName>
    </submittedName>
</protein>
<comment type="caution">
    <text evidence="2">The sequence shown here is derived from an EMBL/GenBank/DDBJ whole genome shotgun (WGS) entry which is preliminary data.</text>
</comment>